<name>A0A371D9S4_9APHY</name>
<dbReference type="Proteomes" id="UP000256964">
    <property type="component" value="Unassembled WGS sequence"/>
</dbReference>
<evidence type="ECO:0000313" key="3">
    <source>
        <dbReference type="Proteomes" id="UP000256964"/>
    </source>
</evidence>
<keyword evidence="3" id="KW-1185">Reference proteome</keyword>
<dbReference type="OrthoDB" id="10636168at2759"/>
<accession>A0A371D9S4</accession>
<protein>
    <submittedName>
        <fullName evidence="2">Uncharacterized protein</fullName>
    </submittedName>
</protein>
<feature type="region of interest" description="Disordered" evidence="1">
    <location>
        <begin position="79"/>
        <end position="121"/>
    </location>
</feature>
<evidence type="ECO:0000313" key="2">
    <source>
        <dbReference type="EMBL" id="RDX49270.1"/>
    </source>
</evidence>
<gene>
    <name evidence="2" type="ORF">OH76DRAFT_543434</name>
</gene>
<dbReference type="AlphaFoldDB" id="A0A371D9S4"/>
<organism evidence="2 3">
    <name type="scientific">Lentinus brumalis</name>
    <dbReference type="NCBI Taxonomy" id="2498619"/>
    <lineage>
        <taxon>Eukaryota</taxon>
        <taxon>Fungi</taxon>
        <taxon>Dikarya</taxon>
        <taxon>Basidiomycota</taxon>
        <taxon>Agaricomycotina</taxon>
        <taxon>Agaricomycetes</taxon>
        <taxon>Polyporales</taxon>
        <taxon>Polyporaceae</taxon>
        <taxon>Lentinus</taxon>
    </lineage>
</organism>
<evidence type="ECO:0000256" key="1">
    <source>
        <dbReference type="SAM" id="MobiDB-lite"/>
    </source>
</evidence>
<proteinExistence type="predicted"/>
<sequence>MKEVEELVQSGPIRPSIQQLRSALGMMKSLAGEKGALLKEMRDLGRAIQVMLARERSNQNRIRQVRAIRKVMEEHYIGEENVAPLLNGGKDTREGQGSPRKRSAYDQADESRSKRRRIKRA</sequence>
<reference evidence="2 3" key="1">
    <citation type="journal article" date="2018" name="Biotechnol. Biofuels">
        <title>Integrative visual omics of the white-rot fungus Polyporus brumalis exposes the biotechnological potential of its oxidative enzymes for delignifying raw plant biomass.</title>
        <authorList>
            <person name="Miyauchi S."/>
            <person name="Rancon A."/>
            <person name="Drula E."/>
            <person name="Hage H."/>
            <person name="Chaduli D."/>
            <person name="Favel A."/>
            <person name="Grisel S."/>
            <person name="Henrissat B."/>
            <person name="Herpoel-Gimbert I."/>
            <person name="Ruiz-Duenas F.J."/>
            <person name="Chevret D."/>
            <person name="Hainaut M."/>
            <person name="Lin J."/>
            <person name="Wang M."/>
            <person name="Pangilinan J."/>
            <person name="Lipzen A."/>
            <person name="Lesage-Meessen L."/>
            <person name="Navarro D."/>
            <person name="Riley R."/>
            <person name="Grigoriev I.V."/>
            <person name="Zhou S."/>
            <person name="Raouche S."/>
            <person name="Rosso M.N."/>
        </authorList>
    </citation>
    <scope>NUCLEOTIDE SEQUENCE [LARGE SCALE GENOMIC DNA]</scope>
    <source>
        <strain evidence="2 3">BRFM 1820</strain>
    </source>
</reference>
<dbReference type="EMBL" id="KZ857406">
    <property type="protein sequence ID" value="RDX49270.1"/>
    <property type="molecule type" value="Genomic_DNA"/>
</dbReference>